<dbReference type="GO" id="GO:0003955">
    <property type="term" value="F:NAD(P)H dehydrogenase (quinone) activity"/>
    <property type="evidence" value="ECO:0007669"/>
    <property type="project" value="UniProtKB-EC"/>
</dbReference>
<dbReference type="InterPro" id="IPR003680">
    <property type="entry name" value="Flavodoxin_fold"/>
</dbReference>
<dbReference type="Pfam" id="PF02525">
    <property type="entry name" value="Flavodoxin_2"/>
    <property type="match status" value="1"/>
</dbReference>
<organism evidence="4 5">
    <name type="scientific">Paenibacillus endophyticus</name>
    <dbReference type="NCBI Taxonomy" id="1294268"/>
    <lineage>
        <taxon>Bacteria</taxon>
        <taxon>Bacillati</taxon>
        <taxon>Bacillota</taxon>
        <taxon>Bacilli</taxon>
        <taxon>Bacillales</taxon>
        <taxon>Paenibacillaceae</taxon>
        <taxon>Paenibacillus</taxon>
    </lineage>
</organism>
<dbReference type="EMBL" id="JACHXW010000002">
    <property type="protein sequence ID" value="MBB3150696.1"/>
    <property type="molecule type" value="Genomic_DNA"/>
</dbReference>
<sequence>MKHLIIYCHPNPDSFNNAIVDAFIGSLKTEGHEVVVRDLYAMRFDPVLKASDFEALREGNTPTDIKTEQEHVKWADAFTMVYPIWWTGLPALIKGYIDRVFSYGFAYAYGENGDINKLLSGKKGLIINTHGTPSEIYSRTGMYDGLKMTSDTGIYEFCGIKPVGHIFFGSVPRIDDDARKQMLEEVKGKAISLFE</sequence>
<dbReference type="Gene3D" id="3.40.50.360">
    <property type="match status" value="1"/>
</dbReference>
<dbReference type="SUPFAM" id="SSF52218">
    <property type="entry name" value="Flavoproteins"/>
    <property type="match status" value="1"/>
</dbReference>
<feature type="domain" description="Flavodoxin-like fold" evidence="3">
    <location>
        <begin position="1"/>
        <end position="187"/>
    </location>
</feature>
<proteinExistence type="inferred from homology"/>
<dbReference type="InterPro" id="IPR029039">
    <property type="entry name" value="Flavoprotein-like_sf"/>
</dbReference>
<dbReference type="EC" id="1.6.5.2" evidence="4"/>
<evidence type="ECO:0000259" key="3">
    <source>
        <dbReference type="Pfam" id="PF02525"/>
    </source>
</evidence>
<comment type="similarity">
    <text evidence="1">Belongs to the NAD(P)H dehydrogenase (quinone) family.</text>
</comment>
<dbReference type="GO" id="GO:0005829">
    <property type="term" value="C:cytosol"/>
    <property type="evidence" value="ECO:0007669"/>
    <property type="project" value="TreeGrafter"/>
</dbReference>
<protein>
    <submittedName>
        <fullName evidence="4">NAD(P)H dehydrogenase (Quinone)</fullName>
        <ecNumber evidence="4">1.6.5.2</ecNumber>
    </submittedName>
</protein>
<dbReference type="PANTHER" id="PTHR10204">
    <property type="entry name" value="NAD P H OXIDOREDUCTASE-RELATED"/>
    <property type="match status" value="1"/>
</dbReference>
<evidence type="ECO:0000256" key="2">
    <source>
        <dbReference type="ARBA" id="ARBA00023002"/>
    </source>
</evidence>
<evidence type="ECO:0000313" key="5">
    <source>
        <dbReference type="Proteomes" id="UP000518605"/>
    </source>
</evidence>
<comment type="caution">
    <text evidence="4">The sequence shown here is derived from an EMBL/GenBank/DDBJ whole genome shotgun (WGS) entry which is preliminary data.</text>
</comment>
<keyword evidence="5" id="KW-1185">Reference proteome</keyword>
<reference evidence="4 5" key="1">
    <citation type="submission" date="2020-08" db="EMBL/GenBank/DDBJ databases">
        <title>Genomic Encyclopedia of Type Strains, Phase III (KMG-III): the genomes of soil and plant-associated and newly described type strains.</title>
        <authorList>
            <person name="Whitman W."/>
        </authorList>
    </citation>
    <scope>NUCLEOTIDE SEQUENCE [LARGE SCALE GENOMIC DNA]</scope>
    <source>
        <strain evidence="4 5">CECT 8234</strain>
    </source>
</reference>
<accession>A0A7W5C405</accession>
<gene>
    <name evidence="4" type="ORF">FHS16_000730</name>
</gene>
<evidence type="ECO:0000313" key="4">
    <source>
        <dbReference type="EMBL" id="MBB3150696.1"/>
    </source>
</evidence>
<dbReference type="AlphaFoldDB" id="A0A7W5C405"/>
<dbReference type="Proteomes" id="UP000518605">
    <property type="component" value="Unassembled WGS sequence"/>
</dbReference>
<dbReference type="RefSeq" id="WP_183558953.1">
    <property type="nucleotide sequence ID" value="NZ_CBCSLB010000004.1"/>
</dbReference>
<evidence type="ECO:0000256" key="1">
    <source>
        <dbReference type="ARBA" id="ARBA00006252"/>
    </source>
</evidence>
<keyword evidence="2 4" id="KW-0560">Oxidoreductase</keyword>
<dbReference type="PANTHER" id="PTHR10204:SF34">
    <property type="entry name" value="NAD(P)H DEHYDROGENASE [QUINONE] 1 ISOFORM 1"/>
    <property type="match status" value="1"/>
</dbReference>
<name>A0A7W5C405_9BACL</name>
<dbReference type="InterPro" id="IPR051545">
    <property type="entry name" value="NAD(P)H_dehydrogenase_qn"/>
</dbReference>